<feature type="region of interest" description="Disordered" evidence="1">
    <location>
        <begin position="1"/>
        <end position="67"/>
    </location>
</feature>
<feature type="compositionally biased region" description="Polar residues" evidence="1">
    <location>
        <begin position="10"/>
        <end position="32"/>
    </location>
</feature>
<organism evidence="2 3">
    <name type="scientific">Vigna unguiculata</name>
    <name type="common">Cowpea</name>
    <dbReference type="NCBI Taxonomy" id="3917"/>
    <lineage>
        <taxon>Eukaryota</taxon>
        <taxon>Viridiplantae</taxon>
        <taxon>Streptophyta</taxon>
        <taxon>Embryophyta</taxon>
        <taxon>Tracheophyta</taxon>
        <taxon>Spermatophyta</taxon>
        <taxon>Magnoliopsida</taxon>
        <taxon>eudicotyledons</taxon>
        <taxon>Gunneridae</taxon>
        <taxon>Pentapetalae</taxon>
        <taxon>rosids</taxon>
        <taxon>fabids</taxon>
        <taxon>Fabales</taxon>
        <taxon>Fabaceae</taxon>
        <taxon>Papilionoideae</taxon>
        <taxon>50 kb inversion clade</taxon>
        <taxon>NPAAA clade</taxon>
        <taxon>indigoferoid/millettioid clade</taxon>
        <taxon>Phaseoleae</taxon>
        <taxon>Vigna</taxon>
    </lineage>
</organism>
<evidence type="ECO:0000256" key="1">
    <source>
        <dbReference type="SAM" id="MobiDB-lite"/>
    </source>
</evidence>
<dbReference type="PANTHER" id="PTHR33144:SF45">
    <property type="entry name" value="TRANSPOSASE TNP1_EN_SPM-LIKE DOMAIN-CONTAINING PROTEIN"/>
    <property type="match status" value="1"/>
</dbReference>
<reference evidence="2 3" key="1">
    <citation type="submission" date="2019-04" db="EMBL/GenBank/DDBJ databases">
        <title>An improved genome assembly and genetic linkage map for asparagus bean, Vigna unguiculata ssp. sesquipedialis.</title>
        <authorList>
            <person name="Xia Q."/>
            <person name="Zhang R."/>
            <person name="Dong Y."/>
        </authorList>
    </citation>
    <scope>NUCLEOTIDE SEQUENCE [LARGE SCALE GENOMIC DNA]</scope>
    <source>
        <tissue evidence="2">Leaf</tissue>
    </source>
</reference>
<dbReference type="EMBL" id="CP039354">
    <property type="protein sequence ID" value="QCE10997.1"/>
    <property type="molecule type" value="Genomic_DNA"/>
</dbReference>
<evidence type="ECO:0000313" key="2">
    <source>
        <dbReference type="EMBL" id="QCE10997.1"/>
    </source>
</evidence>
<name>A0A4D6NGC3_VIGUN</name>
<dbReference type="Proteomes" id="UP000501690">
    <property type="component" value="Linkage Group LG10"/>
</dbReference>
<feature type="compositionally biased region" description="Polar residues" evidence="1">
    <location>
        <begin position="43"/>
        <end position="59"/>
    </location>
</feature>
<evidence type="ECO:0000313" key="3">
    <source>
        <dbReference type="Proteomes" id="UP000501690"/>
    </source>
</evidence>
<dbReference type="InterPro" id="IPR004252">
    <property type="entry name" value="Probable_transposase_24"/>
</dbReference>
<feature type="compositionally biased region" description="Low complexity" evidence="1">
    <location>
        <begin position="33"/>
        <end position="42"/>
    </location>
</feature>
<dbReference type="PANTHER" id="PTHR33144">
    <property type="entry name" value="OS10G0409366 PROTEIN-RELATED"/>
    <property type="match status" value="1"/>
</dbReference>
<proteinExistence type="predicted"/>
<dbReference type="Pfam" id="PF03004">
    <property type="entry name" value="Transposase_24"/>
    <property type="match status" value="1"/>
</dbReference>
<protein>
    <submittedName>
        <fullName evidence="2">Putative transposase</fullName>
    </submittedName>
</protein>
<accession>A0A4D6NGC3</accession>
<sequence length="303" mass="34636">MPKVKRFRNPQKSSLQPPTNSLPSTNPAPTNETSSHTSMSTTPPIDSSLPTENSQQPETSTKHARRESSSYWTVHAIDLEGVIKKIKVKVREVNNLPRGERIIVDFDELGMAIGEGQGVLAGYCGSLAIDCNLFPINFERWSGKTGMPDTYFLECFKEILQTGEASAQRYCKLTLGRKWAAHRQNLWNEFYDPTKSKNEIISNVPNGIDRTQWAHFVTYRLKPETLEICKKNRENCKKQVIPHTGGSKPMSRRRHEMIKLPSYPLSAAKLHQNHLHQHHLLTCTAYTIIVKHKQIRDKFIHRL</sequence>
<dbReference type="AlphaFoldDB" id="A0A4D6NGC3"/>
<gene>
    <name evidence="2" type="ORF">DEO72_LG10g2230</name>
</gene>
<keyword evidence="3" id="KW-1185">Reference proteome</keyword>